<dbReference type="InterPro" id="IPR017896">
    <property type="entry name" value="4Fe4S_Fe-S-bd"/>
</dbReference>
<dbReference type="GO" id="GO:0051536">
    <property type="term" value="F:iron-sulfur cluster binding"/>
    <property type="evidence" value="ECO:0007669"/>
    <property type="project" value="InterPro"/>
</dbReference>
<organism evidence="2">
    <name type="scientific">marine sediment metagenome</name>
    <dbReference type="NCBI Taxonomy" id="412755"/>
    <lineage>
        <taxon>unclassified sequences</taxon>
        <taxon>metagenomes</taxon>
        <taxon>ecological metagenomes</taxon>
    </lineage>
</organism>
<dbReference type="EMBL" id="BARS01008297">
    <property type="protein sequence ID" value="GAF76723.1"/>
    <property type="molecule type" value="Genomic_DNA"/>
</dbReference>
<evidence type="ECO:0000313" key="2">
    <source>
        <dbReference type="EMBL" id="GAF76723.1"/>
    </source>
</evidence>
<dbReference type="Pfam" id="PF13187">
    <property type="entry name" value="Fer4_9"/>
    <property type="match status" value="1"/>
</dbReference>
<accession>X0S6N4</accession>
<evidence type="ECO:0000259" key="1">
    <source>
        <dbReference type="PROSITE" id="PS51379"/>
    </source>
</evidence>
<feature type="domain" description="4Fe-4S ferredoxin-type" evidence="1">
    <location>
        <begin position="55"/>
        <end position="83"/>
    </location>
</feature>
<dbReference type="AlphaFoldDB" id="X0S6N4"/>
<dbReference type="PROSITE" id="PS51379">
    <property type="entry name" value="4FE4S_FER_2"/>
    <property type="match status" value="1"/>
</dbReference>
<protein>
    <recommendedName>
        <fullName evidence="1">4Fe-4S ferredoxin-type domain-containing protein</fullName>
    </recommendedName>
</protein>
<comment type="caution">
    <text evidence="2">The sequence shown here is derived from an EMBL/GenBank/DDBJ whole genome shotgun (WGS) entry which is preliminary data.</text>
</comment>
<dbReference type="InterPro" id="IPR017900">
    <property type="entry name" value="4Fe4S_Fe_S_CS"/>
</dbReference>
<dbReference type="SUPFAM" id="SSF54862">
    <property type="entry name" value="4Fe-4S ferredoxins"/>
    <property type="match status" value="1"/>
</dbReference>
<feature type="non-terminal residue" evidence="2">
    <location>
        <position position="1"/>
    </location>
</feature>
<dbReference type="InterPro" id="IPR009051">
    <property type="entry name" value="Helical_ferredxn"/>
</dbReference>
<reference evidence="2" key="1">
    <citation type="journal article" date="2014" name="Front. Microbiol.">
        <title>High frequency of phylogenetically diverse reductive dehalogenase-homologous genes in deep subseafloor sedimentary metagenomes.</title>
        <authorList>
            <person name="Kawai M."/>
            <person name="Futagami T."/>
            <person name="Toyoda A."/>
            <person name="Takaki Y."/>
            <person name="Nishi S."/>
            <person name="Hori S."/>
            <person name="Arai W."/>
            <person name="Tsubouchi T."/>
            <person name="Morono Y."/>
            <person name="Uchiyama I."/>
            <person name="Ito T."/>
            <person name="Fujiyama A."/>
            <person name="Inagaki F."/>
            <person name="Takami H."/>
        </authorList>
    </citation>
    <scope>NUCLEOTIDE SEQUENCE</scope>
    <source>
        <strain evidence="2">Expedition CK06-06</strain>
    </source>
</reference>
<sequence>RAIEMMTTQADRTACRLCTECQPHCPQQVPIAEILRFERYAMDDHDWNKARKLYAELPRKSDACVKCETCIPYCPQGLRIPDKLESAHALLS</sequence>
<dbReference type="PROSITE" id="PS00198">
    <property type="entry name" value="4FE4S_FER_1"/>
    <property type="match status" value="1"/>
</dbReference>
<name>X0S6N4_9ZZZZ</name>
<gene>
    <name evidence="2" type="ORF">S01H1_15847</name>
</gene>
<proteinExistence type="predicted"/>
<dbReference type="Gene3D" id="1.10.1060.10">
    <property type="entry name" value="Alpha-helical ferredoxin"/>
    <property type="match status" value="1"/>
</dbReference>